<proteinExistence type="predicted"/>
<feature type="transmembrane region" description="Helical" evidence="1">
    <location>
        <begin position="6"/>
        <end position="35"/>
    </location>
</feature>
<dbReference type="EMBL" id="BMQV01000064">
    <property type="protein sequence ID" value="GGP69150.1"/>
    <property type="molecule type" value="Genomic_DNA"/>
</dbReference>
<gene>
    <name evidence="2" type="ORF">GCM10009409_37490</name>
</gene>
<evidence type="ECO:0000313" key="3">
    <source>
        <dbReference type="Proteomes" id="UP000654367"/>
    </source>
</evidence>
<organism evidence="2 3">
    <name type="scientific">Shewanella saliphila</name>
    <dbReference type="NCBI Taxonomy" id="2282698"/>
    <lineage>
        <taxon>Bacteria</taxon>
        <taxon>Pseudomonadati</taxon>
        <taxon>Pseudomonadota</taxon>
        <taxon>Gammaproteobacteria</taxon>
        <taxon>Alteromonadales</taxon>
        <taxon>Shewanellaceae</taxon>
        <taxon>Shewanella</taxon>
    </lineage>
</organism>
<keyword evidence="3" id="KW-1185">Reference proteome</keyword>
<sequence>MPLADAAVTVAAITILAPIDKMSCFIMGTLHYFYVNNFNSQTRSKLGDILSKTCLFVSMFDFDG</sequence>
<evidence type="ECO:0000313" key="2">
    <source>
        <dbReference type="EMBL" id="GGP69150.1"/>
    </source>
</evidence>
<keyword evidence="1" id="KW-1133">Transmembrane helix</keyword>
<protein>
    <submittedName>
        <fullName evidence="2">Uncharacterized protein</fullName>
    </submittedName>
</protein>
<reference evidence="3" key="1">
    <citation type="journal article" date="2019" name="Int. J. Syst. Evol. Microbiol.">
        <title>The Global Catalogue of Microorganisms (GCM) 10K type strain sequencing project: providing services to taxonomists for standard genome sequencing and annotation.</title>
        <authorList>
            <consortium name="The Broad Institute Genomics Platform"/>
            <consortium name="The Broad Institute Genome Sequencing Center for Infectious Disease"/>
            <person name="Wu L."/>
            <person name="Ma J."/>
        </authorList>
    </citation>
    <scope>NUCLEOTIDE SEQUENCE [LARGE SCALE GENOMIC DNA]</scope>
    <source>
        <strain evidence="3">JCM 32304</strain>
    </source>
</reference>
<accession>A0ABQ2QCN3</accession>
<name>A0ABQ2QCN3_9GAMM</name>
<keyword evidence="1" id="KW-0812">Transmembrane</keyword>
<dbReference type="Proteomes" id="UP000654367">
    <property type="component" value="Unassembled WGS sequence"/>
</dbReference>
<comment type="caution">
    <text evidence="2">The sequence shown here is derived from an EMBL/GenBank/DDBJ whole genome shotgun (WGS) entry which is preliminary data.</text>
</comment>
<evidence type="ECO:0000256" key="1">
    <source>
        <dbReference type="SAM" id="Phobius"/>
    </source>
</evidence>
<keyword evidence="1" id="KW-0472">Membrane</keyword>